<dbReference type="EMBL" id="MH591110">
    <property type="protein sequence ID" value="AYC65488.1"/>
    <property type="molecule type" value="Genomic_DNA"/>
</dbReference>
<dbReference type="GeneID" id="38279389"/>
<dbReference type="Pfam" id="PF13655">
    <property type="entry name" value="RVT_N"/>
    <property type="match status" value="1"/>
</dbReference>
<dbReference type="AlphaFoldDB" id="A0A386B1C8"/>
<dbReference type="InterPro" id="IPR043502">
    <property type="entry name" value="DNA/RNA_pol_sf"/>
</dbReference>
<geneLocation type="chloroplast" evidence="2"/>
<proteinExistence type="predicted"/>
<accession>A0A386B1C8</accession>
<protein>
    <recommendedName>
        <fullName evidence="1">Reverse transcriptase N-terminal domain-containing protein</fullName>
    </recommendedName>
</protein>
<organism evidence="2">
    <name type="scientific">Rhipiliopsis peltata</name>
    <dbReference type="NCBI Taxonomy" id="2320810"/>
    <lineage>
        <taxon>Eukaryota</taxon>
        <taxon>Viridiplantae</taxon>
        <taxon>Chlorophyta</taxon>
        <taxon>core chlorophytes</taxon>
        <taxon>Ulvophyceae</taxon>
        <taxon>TCBD clade</taxon>
        <taxon>Bryopsidales</taxon>
        <taxon>Halimedineae</taxon>
        <taxon>Halimedaceae</taxon>
        <taxon>Rhipiliopsideae</taxon>
        <taxon>Rhipiliopsis</taxon>
    </lineage>
</organism>
<name>A0A386B1C8_9CHLO</name>
<sequence length="172" mass="19790">MKKEPFRINGTSITELRDIIKSEQDKIAMAYRSGDKISAFNNAFKLVLNRQAHILAVHRVVTNKGARSPGIKEKQILTNKQFRDLVEKIGYIVNNIKKYKAKPLRRIHIENPPGKIRPLSIPTYFDRCLQALYLIVIEPIIEEHNDVYSYGFRPYKSPIWAIGISLVTLGLM</sequence>
<keyword evidence="2" id="KW-0150">Chloroplast</keyword>
<reference evidence="2" key="2">
    <citation type="journal article" date="2019" name="Mol. Phylogenet. Evol.">
        <title>Reassessment of the classification of bryopsidales (chlorophyta) based on chloroplast phylogenomic analyses.</title>
        <authorList>
            <person name="Cremen M.C."/>
            <person name="Leliaert F."/>
            <person name="West J."/>
            <person name="Lam D.W."/>
            <person name="Shimada S."/>
            <person name="Lopez-Bautista J.M."/>
            <person name="Verbruggen H."/>
        </authorList>
    </citation>
    <scope>NUCLEOTIDE SEQUENCE</scope>
</reference>
<dbReference type="PANTHER" id="PTHR34047:SF8">
    <property type="entry name" value="PROTEIN YKFC"/>
    <property type="match status" value="1"/>
</dbReference>
<gene>
    <name evidence="2" type="primary">orf172</name>
</gene>
<feature type="domain" description="Reverse transcriptase N-terminal" evidence="1">
    <location>
        <begin position="17"/>
        <end position="87"/>
    </location>
</feature>
<dbReference type="PANTHER" id="PTHR34047">
    <property type="entry name" value="NUCLEAR INTRON MATURASE 1, MITOCHONDRIAL-RELATED"/>
    <property type="match status" value="1"/>
</dbReference>
<dbReference type="InterPro" id="IPR051083">
    <property type="entry name" value="GrpII_Intron_Splice-Mob/Def"/>
</dbReference>
<evidence type="ECO:0000313" key="2">
    <source>
        <dbReference type="EMBL" id="AYC65488.1"/>
    </source>
</evidence>
<reference evidence="2" key="1">
    <citation type="submission" date="2018-07" db="EMBL/GenBank/DDBJ databases">
        <authorList>
            <person name="Quirk P.G."/>
            <person name="Krulwich T.A."/>
        </authorList>
    </citation>
    <scope>NUCLEOTIDE SEQUENCE</scope>
</reference>
<dbReference type="SUPFAM" id="SSF56672">
    <property type="entry name" value="DNA/RNA polymerases"/>
    <property type="match status" value="1"/>
</dbReference>
<evidence type="ECO:0000259" key="1">
    <source>
        <dbReference type="Pfam" id="PF13655"/>
    </source>
</evidence>
<keyword evidence="2" id="KW-0934">Plastid</keyword>
<dbReference type="InterPro" id="IPR025960">
    <property type="entry name" value="RVT_N"/>
</dbReference>
<dbReference type="RefSeq" id="YP_009519484.1">
    <property type="nucleotide sequence ID" value="NC_039526.1"/>
</dbReference>